<dbReference type="HAMAP" id="MF_00244">
    <property type="entry name" value="NaMN_adenylyltr"/>
    <property type="match status" value="1"/>
</dbReference>
<gene>
    <name evidence="11" type="primary">nadD</name>
    <name evidence="13" type="ORF">IAB93_08200</name>
</gene>
<comment type="pathway">
    <text evidence="2 11">Cofactor biosynthesis; NAD(+) biosynthesis; deamido-NAD(+) from nicotinate D-ribonucleotide: step 1/1.</text>
</comment>
<dbReference type="GO" id="GO:0005524">
    <property type="term" value="F:ATP binding"/>
    <property type="evidence" value="ECO:0007669"/>
    <property type="project" value="UniProtKB-KW"/>
</dbReference>
<evidence type="ECO:0000259" key="12">
    <source>
        <dbReference type="Pfam" id="PF01467"/>
    </source>
</evidence>
<keyword evidence="7 11" id="KW-0547">Nucleotide-binding</keyword>
<proteinExistence type="inferred from homology"/>
<reference evidence="13" key="1">
    <citation type="submission" date="2020-10" db="EMBL/GenBank/DDBJ databases">
        <authorList>
            <person name="Gilroy R."/>
        </authorList>
    </citation>
    <scope>NUCLEOTIDE SEQUENCE</scope>
    <source>
        <strain evidence="13">10037</strain>
    </source>
</reference>
<keyword evidence="8 11" id="KW-0067">ATP-binding</keyword>
<dbReference type="Pfam" id="PF01467">
    <property type="entry name" value="CTP_transf_like"/>
    <property type="match status" value="2"/>
</dbReference>
<sequence>MKRRVALYPGSFNPMHIGHAAIARWLAECGGFDEVRLMPSPGNPLKCVGTSAPADTADKTTDTKATAGTPATTERIQRLESVEAAVKRNGLNVKIEDIEFRLPPPHYTYRTLEALHKRESGTEFILVIGSDNLAIIDTWYKGREILSEYETWVYPRDGYDTGRLIREATDKGALRIRMIEAPLIDISSTAIRNAEACGDMSMEKFKA</sequence>
<organism evidence="13 14">
    <name type="scientific">Candidatus Merdivivens pullistercoris</name>
    <dbReference type="NCBI Taxonomy" id="2840873"/>
    <lineage>
        <taxon>Bacteria</taxon>
        <taxon>Pseudomonadati</taxon>
        <taxon>Bacteroidota</taxon>
        <taxon>Bacteroidia</taxon>
        <taxon>Bacteroidales</taxon>
        <taxon>Muribaculaceae</taxon>
        <taxon>Muribaculaceae incertae sedis</taxon>
        <taxon>Candidatus Merdivivens</taxon>
    </lineage>
</organism>
<keyword evidence="9 11" id="KW-0520">NAD</keyword>
<evidence type="ECO:0000256" key="5">
    <source>
        <dbReference type="ARBA" id="ARBA00022679"/>
    </source>
</evidence>
<evidence type="ECO:0000256" key="1">
    <source>
        <dbReference type="ARBA" id="ARBA00002324"/>
    </source>
</evidence>
<dbReference type="AlphaFoldDB" id="A0A9D9I6J0"/>
<evidence type="ECO:0000256" key="6">
    <source>
        <dbReference type="ARBA" id="ARBA00022695"/>
    </source>
</evidence>
<dbReference type="Proteomes" id="UP000823597">
    <property type="component" value="Unassembled WGS sequence"/>
</dbReference>
<dbReference type="SUPFAM" id="SSF52374">
    <property type="entry name" value="Nucleotidylyl transferase"/>
    <property type="match status" value="1"/>
</dbReference>
<accession>A0A9D9I6J0</accession>
<keyword evidence="5 11" id="KW-0808">Transferase</keyword>
<dbReference type="InterPro" id="IPR014729">
    <property type="entry name" value="Rossmann-like_a/b/a_fold"/>
</dbReference>
<evidence type="ECO:0000256" key="9">
    <source>
        <dbReference type="ARBA" id="ARBA00023027"/>
    </source>
</evidence>
<evidence type="ECO:0000256" key="8">
    <source>
        <dbReference type="ARBA" id="ARBA00022840"/>
    </source>
</evidence>
<feature type="domain" description="Cytidyltransferase-like" evidence="12">
    <location>
        <begin position="75"/>
        <end position="193"/>
    </location>
</feature>
<keyword evidence="6 11" id="KW-0548">Nucleotidyltransferase</keyword>
<keyword evidence="4 11" id="KW-0662">Pyridine nucleotide biosynthesis</keyword>
<comment type="similarity">
    <text evidence="3 11">Belongs to the NadD family.</text>
</comment>
<evidence type="ECO:0000256" key="10">
    <source>
        <dbReference type="ARBA" id="ARBA00048721"/>
    </source>
</evidence>
<dbReference type="GO" id="GO:0009435">
    <property type="term" value="P:NAD+ biosynthetic process"/>
    <property type="evidence" value="ECO:0007669"/>
    <property type="project" value="UniProtKB-UniRule"/>
</dbReference>
<dbReference type="GO" id="GO:0004515">
    <property type="term" value="F:nicotinate-nucleotide adenylyltransferase activity"/>
    <property type="evidence" value="ECO:0007669"/>
    <property type="project" value="UniProtKB-UniRule"/>
</dbReference>
<evidence type="ECO:0000256" key="4">
    <source>
        <dbReference type="ARBA" id="ARBA00022642"/>
    </source>
</evidence>
<dbReference type="Gene3D" id="3.40.50.620">
    <property type="entry name" value="HUPs"/>
    <property type="match status" value="1"/>
</dbReference>
<evidence type="ECO:0000256" key="3">
    <source>
        <dbReference type="ARBA" id="ARBA00009014"/>
    </source>
</evidence>
<evidence type="ECO:0000256" key="2">
    <source>
        <dbReference type="ARBA" id="ARBA00005019"/>
    </source>
</evidence>
<evidence type="ECO:0000256" key="11">
    <source>
        <dbReference type="HAMAP-Rule" id="MF_00244"/>
    </source>
</evidence>
<evidence type="ECO:0000256" key="7">
    <source>
        <dbReference type="ARBA" id="ARBA00022741"/>
    </source>
</evidence>
<comment type="caution">
    <text evidence="13">The sequence shown here is derived from an EMBL/GenBank/DDBJ whole genome shotgun (WGS) entry which is preliminary data.</text>
</comment>
<evidence type="ECO:0000313" key="13">
    <source>
        <dbReference type="EMBL" id="MBO8465956.1"/>
    </source>
</evidence>
<evidence type="ECO:0000313" key="14">
    <source>
        <dbReference type="Proteomes" id="UP000823597"/>
    </source>
</evidence>
<name>A0A9D9I6J0_9BACT</name>
<dbReference type="PANTHER" id="PTHR39321">
    <property type="entry name" value="NICOTINATE-NUCLEOTIDE ADENYLYLTRANSFERASE-RELATED"/>
    <property type="match status" value="1"/>
</dbReference>
<dbReference type="CDD" id="cd02165">
    <property type="entry name" value="NMNAT"/>
    <property type="match status" value="1"/>
</dbReference>
<dbReference type="EC" id="2.7.7.18" evidence="11"/>
<feature type="domain" description="Cytidyltransferase-like" evidence="12">
    <location>
        <begin position="7"/>
        <end position="43"/>
    </location>
</feature>
<dbReference type="InterPro" id="IPR005248">
    <property type="entry name" value="NadD/NMNAT"/>
</dbReference>
<dbReference type="PANTHER" id="PTHR39321:SF3">
    <property type="entry name" value="PHOSPHOPANTETHEINE ADENYLYLTRANSFERASE"/>
    <property type="match status" value="1"/>
</dbReference>
<dbReference type="InterPro" id="IPR004821">
    <property type="entry name" value="Cyt_trans-like"/>
</dbReference>
<dbReference type="EMBL" id="JADIME010000085">
    <property type="protein sequence ID" value="MBO8465956.1"/>
    <property type="molecule type" value="Genomic_DNA"/>
</dbReference>
<protein>
    <recommendedName>
        <fullName evidence="11">Probable nicotinate-nucleotide adenylyltransferase</fullName>
        <ecNumber evidence="11">2.7.7.18</ecNumber>
    </recommendedName>
    <alternativeName>
        <fullName evidence="11">Deamido-NAD(+) diphosphorylase</fullName>
    </alternativeName>
    <alternativeName>
        <fullName evidence="11">Deamido-NAD(+) pyrophosphorylase</fullName>
    </alternativeName>
    <alternativeName>
        <fullName evidence="11">Nicotinate mononucleotide adenylyltransferase</fullName>
        <shortName evidence="11">NaMN adenylyltransferase</shortName>
    </alternativeName>
</protein>
<comment type="function">
    <text evidence="1 11">Catalyzes the reversible adenylation of nicotinate mononucleotide (NaMN) to nicotinic acid adenine dinucleotide (NaAD).</text>
</comment>
<comment type="catalytic activity">
    <reaction evidence="10 11">
        <text>nicotinate beta-D-ribonucleotide + ATP + H(+) = deamido-NAD(+) + diphosphate</text>
        <dbReference type="Rhea" id="RHEA:22860"/>
        <dbReference type="ChEBI" id="CHEBI:15378"/>
        <dbReference type="ChEBI" id="CHEBI:30616"/>
        <dbReference type="ChEBI" id="CHEBI:33019"/>
        <dbReference type="ChEBI" id="CHEBI:57502"/>
        <dbReference type="ChEBI" id="CHEBI:58437"/>
        <dbReference type="EC" id="2.7.7.18"/>
    </reaction>
</comment>
<reference evidence="13" key="2">
    <citation type="journal article" date="2021" name="PeerJ">
        <title>Extensive microbial diversity within the chicken gut microbiome revealed by metagenomics and culture.</title>
        <authorList>
            <person name="Gilroy R."/>
            <person name="Ravi A."/>
            <person name="Getino M."/>
            <person name="Pursley I."/>
            <person name="Horton D.L."/>
            <person name="Alikhan N.F."/>
            <person name="Baker D."/>
            <person name="Gharbi K."/>
            <person name="Hall N."/>
            <person name="Watson M."/>
            <person name="Adriaenssens E.M."/>
            <person name="Foster-Nyarko E."/>
            <person name="Jarju S."/>
            <person name="Secka A."/>
            <person name="Antonio M."/>
            <person name="Oren A."/>
            <person name="Chaudhuri R.R."/>
            <person name="La Ragione R."/>
            <person name="Hildebrand F."/>
            <person name="Pallen M.J."/>
        </authorList>
    </citation>
    <scope>NUCLEOTIDE SEQUENCE</scope>
    <source>
        <strain evidence="13">10037</strain>
    </source>
</reference>